<feature type="signal peptide" evidence="2">
    <location>
        <begin position="1"/>
        <end position="27"/>
    </location>
</feature>
<evidence type="ECO:0008006" key="4">
    <source>
        <dbReference type="Google" id="ProtNLM"/>
    </source>
</evidence>
<keyword evidence="2" id="KW-0732">Signal</keyword>
<feature type="compositionally biased region" description="Low complexity" evidence="1">
    <location>
        <begin position="103"/>
        <end position="122"/>
    </location>
</feature>
<organism evidence="3">
    <name type="scientific">Leptolyngbya sp. NK1-12</name>
    <dbReference type="NCBI Taxonomy" id="2547451"/>
    <lineage>
        <taxon>Bacteria</taxon>
        <taxon>Bacillati</taxon>
        <taxon>Cyanobacteriota</taxon>
        <taxon>Cyanophyceae</taxon>
        <taxon>Leptolyngbyales</taxon>
        <taxon>Leptolyngbyaceae</taxon>
        <taxon>Leptolyngbya group</taxon>
        <taxon>Leptolyngbya</taxon>
    </lineage>
</organism>
<feature type="region of interest" description="Disordered" evidence="1">
    <location>
        <begin position="103"/>
        <end position="127"/>
    </location>
</feature>
<sequence length="238" mass="24921">MLKQIQLSLGLAALLGAGSLASPHAMAQISSEEFQMGRAREACATQAQQQLLTVNNVVSTTPVTGSGGRMIGSEVILNVSRGGETYDVRCSFDNATRTATIASIPSTGSGSGTTASRPASGTFQGRGVAHGATFTRGRTANVALTIEGDNFGLELAEPAPTGARVQYRGVIMRRSDDAANSFTLRTRVRSFNSSGNLRVLNTTTGTCQIEVFDARVISSNCNTATSDSSTRFLGLEQF</sequence>
<protein>
    <recommendedName>
        <fullName evidence="4">Secreted protein</fullName>
    </recommendedName>
</protein>
<gene>
    <name evidence="3" type="ORF">HJG54_00745</name>
</gene>
<evidence type="ECO:0000313" key="3">
    <source>
        <dbReference type="EMBL" id="WNZ21536.1"/>
    </source>
</evidence>
<accession>A0AA96WHR1</accession>
<name>A0AA96WHR1_9CYAN</name>
<evidence type="ECO:0000256" key="2">
    <source>
        <dbReference type="SAM" id="SignalP"/>
    </source>
</evidence>
<dbReference type="RefSeq" id="WP_316432787.1">
    <property type="nucleotide sequence ID" value="NZ_CP053586.1"/>
</dbReference>
<feature type="chain" id="PRO_5041682019" description="Secreted protein" evidence="2">
    <location>
        <begin position="28"/>
        <end position="238"/>
    </location>
</feature>
<reference evidence="3" key="1">
    <citation type="submission" date="2020-05" db="EMBL/GenBank/DDBJ databases">
        <authorList>
            <person name="Zhu T."/>
            <person name="Keshari N."/>
            <person name="Lu X."/>
        </authorList>
    </citation>
    <scope>NUCLEOTIDE SEQUENCE</scope>
    <source>
        <strain evidence="3">NK1-12</strain>
    </source>
</reference>
<dbReference type="AlphaFoldDB" id="A0AA96WHR1"/>
<evidence type="ECO:0000256" key="1">
    <source>
        <dbReference type="SAM" id="MobiDB-lite"/>
    </source>
</evidence>
<proteinExistence type="predicted"/>
<dbReference type="EMBL" id="CP053586">
    <property type="protein sequence ID" value="WNZ21536.1"/>
    <property type="molecule type" value="Genomic_DNA"/>
</dbReference>